<reference evidence="1 2" key="1">
    <citation type="submission" date="2020-06" db="EMBL/GenBank/DDBJ databases">
        <title>Transcriptomic and genomic resources for Thalictrum thalictroides and T. hernandezii: Facilitating candidate gene discovery in an emerging model plant lineage.</title>
        <authorList>
            <person name="Arias T."/>
            <person name="Riano-Pachon D.M."/>
            <person name="Di Stilio V.S."/>
        </authorList>
    </citation>
    <scope>NUCLEOTIDE SEQUENCE [LARGE SCALE GENOMIC DNA]</scope>
    <source>
        <strain evidence="2">cv. WT478/WT964</strain>
        <tissue evidence="1">Leaves</tissue>
    </source>
</reference>
<evidence type="ECO:0000313" key="1">
    <source>
        <dbReference type="EMBL" id="KAF5205968.1"/>
    </source>
</evidence>
<proteinExistence type="predicted"/>
<dbReference type="EMBL" id="JABWDY010003401">
    <property type="protein sequence ID" value="KAF5205968.1"/>
    <property type="molecule type" value="Genomic_DNA"/>
</dbReference>
<protein>
    <submittedName>
        <fullName evidence="1">Uncharacterized protein</fullName>
    </submittedName>
</protein>
<accession>A0A7J6XAJ8</accession>
<dbReference type="AlphaFoldDB" id="A0A7J6XAJ8"/>
<evidence type="ECO:0000313" key="2">
    <source>
        <dbReference type="Proteomes" id="UP000554482"/>
    </source>
</evidence>
<comment type="caution">
    <text evidence="1">The sequence shown here is derived from an EMBL/GenBank/DDBJ whole genome shotgun (WGS) entry which is preliminary data.</text>
</comment>
<organism evidence="1 2">
    <name type="scientific">Thalictrum thalictroides</name>
    <name type="common">Rue-anemone</name>
    <name type="synonym">Anemone thalictroides</name>
    <dbReference type="NCBI Taxonomy" id="46969"/>
    <lineage>
        <taxon>Eukaryota</taxon>
        <taxon>Viridiplantae</taxon>
        <taxon>Streptophyta</taxon>
        <taxon>Embryophyta</taxon>
        <taxon>Tracheophyta</taxon>
        <taxon>Spermatophyta</taxon>
        <taxon>Magnoliopsida</taxon>
        <taxon>Ranunculales</taxon>
        <taxon>Ranunculaceae</taxon>
        <taxon>Thalictroideae</taxon>
        <taxon>Thalictrum</taxon>
    </lineage>
</organism>
<sequence length="79" mass="9566">MEIYRVVDARETVGELIEADMSSNQKKLRGIMKLEFFETEIEEEIKFLRIRNSLTEFRSRKKHNRVCSKRNRVKKKFSN</sequence>
<name>A0A7J6XAJ8_THATH</name>
<dbReference type="Proteomes" id="UP000554482">
    <property type="component" value="Unassembled WGS sequence"/>
</dbReference>
<keyword evidence="2" id="KW-1185">Reference proteome</keyword>
<gene>
    <name evidence="1" type="ORF">FRX31_004444</name>
</gene>